<dbReference type="EMBL" id="CP071462">
    <property type="protein sequence ID" value="QSX00823.1"/>
    <property type="molecule type" value="Genomic_DNA"/>
</dbReference>
<evidence type="ECO:0000313" key="1">
    <source>
        <dbReference type="EMBL" id="QSX00823.1"/>
    </source>
</evidence>
<protein>
    <submittedName>
        <fullName evidence="1">Uncharacterized protein</fullName>
    </submittedName>
</protein>
<dbReference type="KEGG" id="hakz:J0X25_07655"/>
<accession>A0A8A2VKH7</accession>
<dbReference type="GeneID" id="63187170"/>
<gene>
    <name evidence="1" type="ORF">J0X25_07655</name>
</gene>
<sequence>MDEQARQPTALDDEEGARLAKLALETEYVARLEAYLADEHDETVATDEPRAFELDDGVRAVTVSDGTDDGPRPDVAITVHVDDGDVVQATAERHDVPDATVELAFPTELAPGPEAAVTDILRPTGQSVAVTVDEGADVTTYTIET</sequence>
<dbReference type="AlphaFoldDB" id="A0A8A2VKH7"/>
<dbReference type="Proteomes" id="UP000663203">
    <property type="component" value="Chromosome"/>
</dbReference>
<organism evidence="1 2">
    <name type="scientific">Haloterrigena alkaliphila</name>
    <dbReference type="NCBI Taxonomy" id="2816475"/>
    <lineage>
        <taxon>Archaea</taxon>
        <taxon>Methanobacteriati</taxon>
        <taxon>Methanobacteriota</taxon>
        <taxon>Stenosarchaea group</taxon>
        <taxon>Halobacteria</taxon>
        <taxon>Halobacteriales</taxon>
        <taxon>Natrialbaceae</taxon>
        <taxon>Haloterrigena</taxon>
    </lineage>
</organism>
<evidence type="ECO:0000313" key="2">
    <source>
        <dbReference type="Proteomes" id="UP000663203"/>
    </source>
</evidence>
<proteinExistence type="predicted"/>
<reference evidence="1 2" key="1">
    <citation type="submission" date="2021-03" db="EMBL/GenBank/DDBJ databases">
        <title>Haloterrigena longa sp. nov. and Haloterrigena limicola sp. nov., extremely halophilic archaea isolated from a salt lake.</title>
        <authorList>
            <person name="Henglin C."/>
        </authorList>
    </citation>
    <scope>NUCLEOTIDE SEQUENCE [LARGE SCALE GENOMIC DNA]</scope>
    <source>
        <strain evidence="1 2">KZCA68</strain>
    </source>
</reference>
<keyword evidence="2" id="KW-1185">Reference proteome</keyword>
<name>A0A8A2VKH7_9EURY</name>
<dbReference type="RefSeq" id="WP_207290540.1">
    <property type="nucleotide sequence ID" value="NZ_CP071462.1"/>
</dbReference>